<dbReference type="Proteomes" id="UP001306508">
    <property type="component" value="Unassembled WGS sequence"/>
</dbReference>
<evidence type="ECO:0000256" key="1">
    <source>
        <dbReference type="SAM" id="MobiDB-lite"/>
    </source>
</evidence>
<dbReference type="EMBL" id="JAWIZZ010000045">
    <property type="protein sequence ID" value="KAK5780221.1"/>
    <property type="molecule type" value="Genomic_DNA"/>
</dbReference>
<feature type="region of interest" description="Disordered" evidence="1">
    <location>
        <begin position="146"/>
        <end position="176"/>
    </location>
</feature>
<evidence type="ECO:0000313" key="3">
    <source>
        <dbReference type="Proteomes" id="UP001306508"/>
    </source>
</evidence>
<feature type="compositionally biased region" description="Low complexity" evidence="1">
    <location>
        <begin position="508"/>
        <end position="524"/>
    </location>
</feature>
<keyword evidence="3" id="KW-1185">Reference proteome</keyword>
<organism evidence="2 3">
    <name type="scientific">Arxiozyma heterogenica</name>
    <dbReference type="NCBI Taxonomy" id="278026"/>
    <lineage>
        <taxon>Eukaryota</taxon>
        <taxon>Fungi</taxon>
        <taxon>Dikarya</taxon>
        <taxon>Ascomycota</taxon>
        <taxon>Saccharomycotina</taxon>
        <taxon>Saccharomycetes</taxon>
        <taxon>Saccharomycetales</taxon>
        <taxon>Saccharomycetaceae</taxon>
        <taxon>Arxiozyma</taxon>
    </lineage>
</organism>
<gene>
    <name evidence="2" type="ORF">RI543_002766</name>
</gene>
<proteinExistence type="predicted"/>
<sequence>MYRRTLNNKSSIPNTHYSLQQDNLIHNFNQLNFNDPLRQDENVYDDDVYLGTRYNNNNYNNIDNRNLFYPNNNTSNVNNVGFENINYIHYMYPYGNLNNHNVTETINTPAYNLYQIDSHNNNNIHDLNVKYYSNHNKNYYDQNQKYNKKKSRNEGNQNNRFINNNNNNNLKRWDSHSTSDLPFTTKYLTSSERYFHDPIDIQLMKEQNNNKPFISVQLNTTYNNSNKYNNHNHNHNHNYSSNFKYKKNSNQKDNTQKNALLYSKEQLLIQAKNRNQEKLNQLYNLISKSYNNKRKDSQPLFYMAGLESLPIYSFDELITYKEVDTMLENVDEEKIQLSVDKHQNTGIQTGLEQYFKRFIKCNIQPVDDVVRVLDSTAALTITQNVFASINNTTSNNDHDTEADVNNGNSTQINDDEDEGGSNNESENGNKIKIKNKNNESNNYNPNTKKSVRNLVQTKTSILPFNKQFQQYSNDSFELSFDGKAMDRSDIFRMVDSFSIVFDNDRDSNTSNPNINNPNGSNSNTQPFNLSENILPEEMTNNLVY</sequence>
<accession>A0AAN8A8J8</accession>
<name>A0AAN8A8J8_9SACH</name>
<evidence type="ECO:0000313" key="2">
    <source>
        <dbReference type="EMBL" id="KAK5780221.1"/>
    </source>
</evidence>
<feature type="compositionally biased region" description="Low complexity" evidence="1">
    <location>
        <begin position="154"/>
        <end position="169"/>
    </location>
</feature>
<feature type="region of interest" description="Disordered" evidence="1">
    <location>
        <begin position="390"/>
        <end position="449"/>
    </location>
</feature>
<feature type="region of interest" description="Disordered" evidence="1">
    <location>
        <begin position="503"/>
        <end position="532"/>
    </location>
</feature>
<dbReference type="AlphaFoldDB" id="A0AAN8A8J8"/>
<comment type="caution">
    <text evidence="2">The sequence shown here is derived from an EMBL/GenBank/DDBJ whole genome shotgun (WGS) entry which is preliminary data.</text>
</comment>
<feature type="compositionally biased region" description="Low complexity" evidence="1">
    <location>
        <begin position="420"/>
        <end position="430"/>
    </location>
</feature>
<reference evidence="3" key="1">
    <citation type="submission" date="2023-07" db="EMBL/GenBank/DDBJ databases">
        <title>A draft genome of Kazachstania heterogenica Y-27499.</title>
        <authorList>
            <person name="Donic C."/>
            <person name="Kralova J.S."/>
            <person name="Fidel L."/>
            <person name="Ben-Dor S."/>
            <person name="Jung S."/>
        </authorList>
    </citation>
    <scope>NUCLEOTIDE SEQUENCE [LARGE SCALE GENOMIC DNA]</scope>
    <source>
        <strain evidence="3">Y27499</strain>
    </source>
</reference>
<protein>
    <submittedName>
        <fullName evidence="2">Uncharacterized protein</fullName>
    </submittedName>
</protein>